<feature type="compositionally biased region" description="Low complexity" evidence="1">
    <location>
        <begin position="43"/>
        <end position="53"/>
    </location>
</feature>
<reference evidence="2" key="1">
    <citation type="submission" date="2021-02" db="EMBL/GenBank/DDBJ databases">
        <authorList>
            <person name="Dougan E. K."/>
            <person name="Rhodes N."/>
            <person name="Thang M."/>
            <person name="Chan C."/>
        </authorList>
    </citation>
    <scope>NUCLEOTIDE SEQUENCE</scope>
</reference>
<dbReference type="Proteomes" id="UP000654075">
    <property type="component" value="Unassembled WGS sequence"/>
</dbReference>
<evidence type="ECO:0000313" key="3">
    <source>
        <dbReference type="Proteomes" id="UP000654075"/>
    </source>
</evidence>
<evidence type="ECO:0000256" key="1">
    <source>
        <dbReference type="SAM" id="MobiDB-lite"/>
    </source>
</evidence>
<dbReference type="AlphaFoldDB" id="A0A813HWI3"/>
<protein>
    <submittedName>
        <fullName evidence="2">Uncharacterized protein</fullName>
    </submittedName>
</protein>
<keyword evidence="3" id="KW-1185">Reference proteome</keyword>
<accession>A0A813HWI3</accession>
<gene>
    <name evidence="2" type="ORF">PGLA1383_LOCUS57692</name>
</gene>
<name>A0A813HWI3_POLGL</name>
<feature type="region of interest" description="Disordered" evidence="1">
    <location>
        <begin position="39"/>
        <end position="66"/>
    </location>
</feature>
<feature type="non-terminal residue" evidence="2">
    <location>
        <position position="89"/>
    </location>
</feature>
<organism evidence="2 3">
    <name type="scientific">Polarella glacialis</name>
    <name type="common">Dinoflagellate</name>
    <dbReference type="NCBI Taxonomy" id="89957"/>
    <lineage>
        <taxon>Eukaryota</taxon>
        <taxon>Sar</taxon>
        <taxon>Alveolata</taxon>
        <taxon>Dinophyceae</taxon>
        <taxon>Suessiales</taxon>
        <taxon>Suessiaceae</taxon>
        <taxon>Polarella</taxon>
    </lineage>
</organism>
<comment type="caution">
    <text evidence="2">The sequence shown here is derived from an EMBL/GenBank/DDBJ whole genome shotgun (WGS) entry which is preliminary data.</text>
</comment>
<evidence type="ECO:0000313" key="2">
    <source>
        <dbReference type="EMBL" id="CAE8643345.1"/>
    </source>
</evidence>
<sequence length="89" mass="9325">MCHALFSLAPSSHEAAAGPRFSCKHQSDFKCPRRCGGVEKSTETAATKTTTTTTERKTGISTENGQNVCRGVDSSARAVAQLLSLGPSP</sequence>
<dbReference type="EMBL" id="CAJNNV010033338">
    <property type="protein sequence ID" value="CAE8643345.1"/>
    <property type="molecule type" value="Genomic_DNA"/>
</dbReference>
<proteinExistence type="predicted"/>